<dbReference type="Proteomes" id="UP000595894">
    <property type="component" value="Chromosome"/>
</dbReference>
<dbReference type="KEGG" id="sari:H5J25_16160"/>
<dbReference type="GO" id="GO:0003824">
    <property type="term" value="F:catalytic activity"/>
    <property type="evidence" value="ECO:0007669"/>
    <property type="project" value="InterPro"/>
</dbReference>
<dbReference type="AlphaFoldDB" id="A0A974S3W4"/>
<keyword evidence="3" id="KW-1185">Reference proteome</keyword>
<dbReference type="InterPro" id="IPR052716">
    <property type="entry name" value="MOSC_domain"/>
</dbReference>
<dbReference type="GO" id="GO:0030170">
    <property type="term" value="F:pyridoxal phosphate binding"/>
    <property type="evidence" value="ECO:0007669"/>
    <property type="project" value="InterPro"/>
</dbReference>
<protein>
    <submittedName>
        <fullName evidence="2">MOSC domain-containing protein</fullName>
    </submittedName>
</protein>
<dbReference type="InterPro" id="IPR011037">
    <property type="entry name" value="Pyrv_Knase-like_insert_dom_sf"/>
</dbReference>
<gene>
    <name evidence="2" type="ORF">H5J25_16160</name>
</gene>
<evidence type="ECO:0000259" key="1">
    <source>
        <dbReference type="PROSITE" id="PS51340"/>
    </source>
</evidence>
<dbReference type="InterPro" id="IPR005302">
    <property type="entry name" value="MoCF_Sase_C"/>
</dbReference>
<sequence>MKTETQARVEAAASDDAHRFGKICRDEIRLIAGLGVEGDAHLGVTVQHLSRKAKDPDAANLRQVHLIHGELLDELAAKGFAVAPGELGENITTRGVALLDLPEGTILSLGAEASVRVTGLRNPCVQIDRLQKGLMAATLDRAPDGSLIRKAGVMAVVVTGGIVRPGDAVGITPPPGVPRPLPVV</sequence>
<reference evidence="3" key="1">
    <citation type="submission" date="2020-09" db="EMBL/GenBank/DDBJ databases">
        <title>Sphingomonas sp., a new species isolated from pork steak.</title>
        <authorList>
            <person name="Heidler von Heilborn D."/>
        </authorList>
    </citation>
    <scope>NUCLEOTIDE SEQUENCE [LARGE SCALE GENOMIC DNA]</scope>
</reference>
<dbReference type="PANTHER" id="PTHR36930">
    <property type="entry name" value="METAL-SULFUR CLUSTER BIOSYNTHESIS PROTEINS YUAD-RELATED"/>
    <property type="match status" value="1"/>
</dbReference>
<dbReference type="EMBL" id="CP061035">
    <property type="protein sequence ID" value="QQV76901.1"/>
    <property type="molecule type" value="Genomic_DNA"/>
</dbReference>
<name>A0A974S3W4_9SPHN</name>
<dbReference type="GO" id="GO:0030151">
    <property type="term" value="F:molybdenum ion binding"/>
    <property type="evidence" value="ECO:0007669"/>
    <property type="project" value="InterPro"/>
</dbReference>
<evidence type="ECO:0000313" key="2">
    <source>
        <dbReference type="EMBL" id="QQV76901.1"/>
    </source>
</evidence>
<feature type="domain" description="MOSC" evidence="1">
    <location>
        <begin position="22"/>
        <end position="172"/>
    </location>
</feature>
<dbReference type="Pfam" id="PF03473">
    <property type="entry name" value="MOSC"/>
    <property type="match status" value="1"/>
</dbReference>
<accession>A0A974S3W4</accession>
<evidence type="ECO:0000313" key="3">
    <source>
        <dbReference type="Proteomes" id="UP000595894"/>
    </source>
</evidence>
<proteinExistence type="predicted"/>
<dbReference type="RefSeq" id="WP_202092858.1">
    <property type="nucleotide sequence ID" value="NZ_CP061035.1"/>
</dbReference>
<dbReference type="PROSITE" id="PS51340">
    <property type="entry name" value="MOSC"/>
    <property type="match status" value="1"/>
</dbReference>
<organism evidence="2 3">
    <name type="scientific">Sphingomonas aliaeris</name>
    <dbReference type="NCBI Taxonomy" id="2759526"/>
    <lineage>
        <taxon>Bacteria</taxon>
        <taxon>Pseudomonadati</taxon>
        <taxon>Pseudomonadota</taxon>
        <taxon>Alphaproteobacteria</taxon>
        <taxon>Sphingomonadales</taxon>
        <taxon>Sphingomonadaceae</taxon>
        <taxon>Sphingomonas</taxon>
    </lineage>
</organism>
<dbReference type="PANTHER" id="PTHR36930:SF1">
    <property type="entry name" value="MOSC DOMAIN-CONTAINING PROTEIN"/>
    <property type="match status" value="1"/>
</dbReference>
<dbReference type="Gene3D" id="2.40.33.20">
    <property type="entry name" value="PK beta-barrel domain-like"/>
    <property type="match status" value="1"/>
</dbReference>
<dbReference type="SUPFAM" id="SSF50800">
    <property type="entry name" value="PK beta-barrel domain-like"/>
    <property type="match status" value="1"/>
</dbReference>